<dbReference type="SUPFAM" id="SSF54236">
    <property type="entry name" value="Ubiquitin-like"/>
    <property type="match status" value="1"/>
</dbReference>
<evidence type="ECO:0000313" key="3">
    <source>
        <dbReference type="Proteomes" id="UP001295684"/>
    </source>
</evidence>
<feature type="domain" description="Ubiquitin-like" evidence="1">
    <location>
        <begin position="6"/>
        <end position="82"/>
    </location>
</feature>
<reference evidence="2" key="1">
    <citation type="submission" date="2023-07" db="EMBL/GenBank/DDBJ databases">
        <authorList>
            <consortium name="AG Swart"/>
            <person name="Singh M."/>
            <person name="Singh A."/>
            <person name="Seah K."/>
            <person name="Emmerich C."/>
        </authorList>
    </citation>
    <scope>NUCLEOTIDE SEQUENCE</scope>
    <source>
        <strain evidence="2">DP1</strain>
    </source>
</reference>
<sequence length="89" mass="10000">MEETSINVNVKTAEGVLYVIVALLTDKLQDLKMKIDDKVGVRPEHQKLAFKGKTLRDNNKTLQELGFSEKCTVHFMAVLRGGKSSFSLF</sequence>
<evidence type="ECO:0000313" key="2">
    <source>
        <dbReference type="EMBL" id="CAI2384964.1"/>
    </source>
</evidence>
<dbReference type="InterPro" id="IPR000626">
    <property type="entry name" value="Ubiquitin-like_dom"/>
</dbReference>
<dbReference type="Gene3D" id="3.10.20.90">
    <property type="entry name" value="Phosphatidylinositol 3-kinase Catalytic Subunit, Chain A, domain 1"/>
    <property type="match status" value="1"/>
</dbReference>
<keyword evidence="3" id="KW-1185">Reference proteome</keyword>
<protein>
    <recommendedName>
        <fullName evidence="1">Ubiquitin-like domain-containing protein</fullName>
    </recommendedName>
</protein>
<dbReference type="SMART" id="SM00213">
    <property type="entry name" value="UBQ"/>
    <property type="match status" value="1"/>
</dbReference>
<evidence type="ECO:0000259" key="1">
    <source>
        <dbReference type="PROSITE" id="PS50053"/>
    </source>
</evidence>
<dbReference type="AlphaFoldDB" id="A0AAD2D875"/>
<dbReference type="EMBL" id="CAMPGE010027322">
    <property type="protein sequence ID" value="CAI2384964.1"/>
    <property type="molecule type" value="Genomic_DNA"/>
</dbReference>
<dbReference type="Proteomes" id="UP001295684">
    <property type="component" value="Unassembled WGS sequence"/>
</dbReference>
<gene>
    <name evidence="2" type="ORF">ECRASSUSDP1_LOCUS26504</name>
</gene>
<accession>A0AAD2D875</accession>
<name>A0AAD2D875_EUPCR</name>
<organism evidence="2 3">
    <name type="scientific">Euplotes crassus</name>
    <dbReference type="NCBI Taxonomy" id="5936"/>
    <lineage>
        <taxon>Eukaryota</taxon>
        <taxon>Sar</taxon>
        <taxon>Alveolata</taxon>
        <taxon>Ciliophora</taxon>
        <taxon>Intramacronucleata</taxon>
        <taxon>Spirotrichea</taxon>
        <taxon>Hypotrichia</taxon>
        <taxon>Euplotida</taxon>
        <taxon>Euplotidae</taxon>
        <taxon>Moneuplotes</taxon>
    </lineage>
</organism>
<dbReference type="Pfam" id="PF00240">
    <property type="entry name" value="ubiquitin"/>
    <property type="match status" value="1"/>
</dbReference>
<dbReference type="InterPro" id="IPR029071">
    <property type="entry name" value="Ubiquitin-like_domsf"/>
</dbReference>
<dbReference type="CDD" id="cd17039">
    <property type="entry name" value="Ubl_ubiquitin_like"/>
    <property type="match status" value="1"/>
</dbReference>
<dbReference type="PROSITE" id="PS50053">
    <property type="entry name" value="UBIQUITIN_2"/>
    <property type="match status" value="1"/>
</dbReference>
<comment type="caution">
    <text evidence="2">The sequence shown here is derived from an EMBL/GenBank/DDBJ whole genome shotgun (WGS) entry which is preliminary data.</text>
</comment>
<proteinExistence type="predicted"/>